<dbReference type="Proteomes" id="UP001293593">
    <property type="component" value="Unassembled WGS sequence"/>
</dbReference>
<proteinExistence type="predicted"/>
<keyword evidence="6" id="KW-1185">Reference proteome</keyword>
<gene>
    <name evidence="5" type="ORF">QN277_020384</name>
</gene>
<evidence type="ECO:0000259" key="4">
    <source>
        <dbReference type="Pfam" id="PF22754"/>
    </source>
</evidence>
<evidence type="ECO:0000313" key="5">
    <source>
        <dbReference type="EMBL" id="KAK4271738.1"/>
    </source>
</evidence>
<dbReference type="GO" id="GO:0005634">
    <property type="term" value="C:nucleus"/>
    <property type="evidence" value="ECO:0007669"/>
    <property type="project" value="UniProtKB-SubCell"/>
</dbReference>
<accession>A0AAE1JP01</accession>
<evidence type="ECO:0000313" key="6">
    <source>
        <dbReference type="Proteomes" id="UP001293593"/>
    </source>
</evidence>
<dbReference type="PANTHER" id="PTHR31945:SF27">
    <property type="entry name" value="TRANSCRIPTION FACTOR BHLH35-LIKE PROTEIN"/>
    <property type="match status" value="1"/>
</dbReference>
<reference evidence="5" key="1">
    <citation type="submission" date="2023-10" db="EMBL/GenBank/DDBJ databases">
        <title>Chromosome-level genome of the transformable northern wattle, Acacia crassicarpa.</title>
        <authorList>
            <person name="Massaro I."/>
            <person name="Sinha N.R."/>
            <person name="Poethig S."/>
            <person name="Leichty A.R."/>
        </authorList>
    </citation>
    <scope>NUCLEOTIDE SEQUENCE</scope>
    <source>
        <strain evidence="5">Acra3RX</strain>
        <tissue evidence="5">Leaf</tissue>
    </source>
</reference>
<dbReference type="GO" id="GO:0003700">
    <property type="term" value="F:DNA-binding transcription factor activity"/>
    <property type="evidence" value="ECO:0007669"/>
    <property type="project" value="TreeGrafter"/>
</dbReference>
<organism evidence="5 6">
    <name type="scientific">Acacia crassicarpa</name>
    <name type="common">northern wattle</name>
    <dbReference type="NCBI Taxonomy" id="499986"/>
    <lineage>
        <taxon>Eukaryota</taxon>
        <taxon>Viridiplantae</taxon>
        <taxon>Streptophyta</taxon>
        <taxon>Embryophyta</taxon>
        <taxon>Tracheophyta</taxon>
        <taxon>Spermatophyta</taxon>
        <taxon>Magnoliopsida</taxon>
        <taxon>eudicotyledons</taxon>
        <taxon>Gunneridae</taxon>
        <taxon>Pentapetalae</taxon>
        <taxon>rosids</taxon>
        <taxon>fabids</taxon>
        <taxon>Fabales</taxon>
        <taxon>Fabaceae</taxon>
        <taxon>Caesalpinioideae</taxon>
        <taxon>mimosoid clade</taxon>
        <taxon>Acacieae</taxon>
        <taxon>Acacia</taxon>
    </lineage>
</organism>
<feature type="coiled-coil region" evidence="3">
    <location>
        <begin position="47"/>
        <end position="77"/>
    </location>
</feature>
<dbReference type="EMBL" id="JAWXYG010000005">
    <property type="protein sequence ID" value="KAK4271738.1"/>
    <property type="molecule type" value="Genomic_DNA"/>
</dbReference>
<name>A0AAE1JP01_9FABA</name>
<feature type="domain" description="Plant bHLH transcription factor ACT-like" evidence="4">
    <location>
        <begin position="76"/>
        <end position="151"/>
    </location>
</feature>
<sequence>MGCREQKRMSLRRKLHILRTNINSNSARRSFITKSTLLQIYRLKIMLETIKREYDNLIAARREYQNLLRHVQEHKNVKVEKVAEGTFAMKVTCEKGGDKLVAILEAFEEKGLNVEQARVSCNEGFSMEAIVVAEDQAVDTRNVAETLLRAIGKQIGENN</sequence>
<protein>
    <recommendedName>
        <fullName evidence="4">Plant bHLH transcription factor ACT-like domain-containing protein</fullName>
    </recommendedName>
</protein>
<evidence type="ECO:0000256" key="2">
    <source>
        <dbReference type="ARBA" id="ARBA00023242"/>
    </source>
</evidence>
<keyword evidence="3" id="KW-0175">Coiled coil</keyword>
<dbReference type="AlphaFoldDB" id="A0AAE1JP01"/>
<dbReference type="InterPro" id="IPR051358">
    <property type="entry name" value="TF_AMS/ICE1/BHLH6-like"/>
</dbReference>
<dbReference type="Pfam" id="PF22754">
    <property type="entry name" value="bHLH-TF_ACT-like_plant"/>
    <property type="match status" value="1"/>
</dbReference>
<keyword evidence="2" id="KW-0539">Nucleus</keyword>
<evidence type="ECO:0000256" key="3">
    <source>
        <dbReference type="SAM" id="Coils"/>
    </source>
</evidence>
<comment type="subcellular location">
    <subcellularLocation>
        <location evidence="1">Nucleus</location>
    </subcellularLocation>
</comment>
<comment type="caution">
    <text evidence="5">The sequence shown here is derived from an EMBL/GenBank/DDBJ whole genome shotgun (WGS) entry which is preliminary data.</text>
</comment>
<evidence type="ECO:0000256" key="1">
    <source>
        <dbReference type="ARBA" id="ARBA00004123"/>
    </source>
</evidence>
<dbReference type="PANTHER" id="PTHR31945">
    <property type="entry name" value="TRANSCRIPTION FACTOR SCREAM2-RELATED"/>
    <property type="match status" value="1"/>
</dbReference>
<dbReference type="InterPro" id="IPR054502">
    <property type="entry name" value="bHLH-TF_ACT-like_plant"/>
</dbReference>
<dbReference type="GO" id="GO:0043565">
    <property type="term" value="F:sequence-specific DNA binding"/>
    <property type="evidence" value="ECO:0007669"/>
    <property type="project" value="TreeGrafter"/>
</dbReference>